<feature type="transmembrane region" description="Helical" evidence="2">
    <location>
        <begin position="162"/>
        <end position="184"/>
    </location>
</feature>
<proteinExistence type="predicted"/>
<feature type="coiled-coil region" evidence="1">
    <location>
        <begin position="232"/>
        <end position="269"/>
    </location>
</feature>
<feature type="transmembrane region" description="Helical" evidence="2">
    <location>
        <begin position="196"/>
        <end position="213"/>
    </location>
</feature>
<protein>
    <submittedName>
        <fullName evidence="4">Uncharacterized protein LOC112552127</fullName>
    </submittedName>
</protein>
<keyword evidence="1" id="KW-0175">Coiled coil</keyword>
<evidence type="ECO:0000256" key="1">
    <source>
        <dbReference type="SAM" id="Coils"/>
    </source>
</evidence>
<dbReference type="RefSeq" id="XP_025072780.1">
    <property type="nucleotide sequence ID" value="XM_025216995.1"/>
</dbReference>
<gene>
    <name evidence="4" type="primary">LOC112552127</name>
</gene>
<keyword evidence="3" id="KW-1185">Reference proteome</keyword>
<dbReference type="AlphaFoldDB" id="A0A3Q0HQ54"/>
<dbReference type="Proteomes" id="UP000189705">
    <property type="component" value="Unplaced"/>
</dbReference>
<evidence type="ECO:0000256" key="2">
    <source>
        <dbReference type="SAM" id="Phobius"/>
    </source>
</evidence>
<sequence>MDEEATLLASSPVPQGDGISLISESAFMDSATCNPQECIECAIANGMKSLVSVAKQLQHEGFGTQVAELIKCAFKKLRAAKELAESKQNAADSHNQMFLAEQQNLEEEKKQKKKDLSLLELNLEYNKEMVKMHEDMEKTANKHLEKLQKELNSVKKNEKLEIYIRNFFIVFLPLYILIVSVQTVHEALHITEDTQFSISLSVVAGICQASVYMTHMMVKELENVIQYYTSKVYEYKQQVNEYKKKEKEIQKEKEKCEKTNDQKATLSAHQTHKLDMYVSSLRVVVELLADPTNSSFECWSILQKVYCRLLPLVGEKEDTPKREELVQKLESIVRKFVENHRAIKGKN</sequence>
<evidence type="ECO:0000313" key="4">
    <source>
        <dbReference type="RefSeq" id="XP_025072780.1"/>
    </source>
</evidence>
<name>A0A3Q0HQ54_ALLSI</name>
<evidence type="ECO:0000313" key="3">
    <source>
        <dbReference type="Proteomes" id="UP000189705"/>
    </source>
</evidence>
<keyword evidence="2" id="KW-0812">Transmembrane</keyword>
<feature type="coiled-coil region" evidence="1">
    <location>
        <begin position="95"/>
        <end position="157"/>
    </location>
</feature>
<dbReference type="GeneID" id="112552127"/>
<keyword evidence="2" id="KW-0472">Membrane</keyword>
<organism evidence="3 4">
    <name type="scientific">Alligator sinensis</name>
    <name type="common">Chinese alligator</name>
    <dbReference type="NCBI Taxonomy" id="38654"/>
    <lineage>
        <taxon>Eukaryota</taxon>
        <taxon>Metazoa</taxon>
        <taxon>Chordata</taxon>
        <taxon>Craniata</taxon>
        <taxon>Vertebrata</taxon>
        <taxon>Euteleostomi</taxon>
        <taxon>Archelosauria</taxon>
        <taxon>Archosauria</taxon>
        <taxon>Crocodylia</taxon>
        <taxon>Alligatoridae</taxon>
        <taxon>Alligatorinae</taxon>
        <taxon>Alligator</taxon>
    </lineage>
</organism>
<accession>A0A3Q0HQ54</accession>
<reference evidence="4" key="1">
    <citation type="submission" date="2025-08" db="UniProtKB">
        <authorList>
            <consortium name="RefSeq"/>
        </authorList>
    </citation>
    <scope>IDENTIFICATION</scope>
</reference>
<dbReference type="KEGG" id="asn:112552127"/>
<keyword evidence="2" id="KW-1133">Transmembrane helix</keyword>
<dbReference type="InParanoid" id="A0A3Q0HQ54"/>